<name>A0A2H0XWD5_UNCSA</name>
<dbReference type="InterPro" id="IPR000555">
    <property type="entry name" value="JAMM/MPN+_dom"/>
</dbReference>
<keyword evidence="1" id="KW-0645">Protease</keyword>
<keyword evidence="2" id="KW-0479">Metal-binding</keyword>
<evidence type="ECO:0000256" key="4">
    <source>
        <dbReference type="ARBA" id="ARBA00022833"/>
    </source>
</evidence>
<evidence type="ECO:0000259" key="6">
    <source>
        <dbReference type="PROSITE" id="PS50249"/>
    </source>
</evidence>
<dbReference type="CDD" id="cd08070">
    <property type="entry name" value="MPN_like"/>
    <property type="match status" value="1"/>
</dbReference>
<evidence type="ECO:0000256" key="3">
    <source>
        <dbReference type="ARBA" id="ARBA00022801"/>
    </source>
</evidence>
<evidence type="ECO:0000256" key="2">
    <source>
        <dbReference type="ARBA" id="ARBA00022723"/>
    </source>
</evidence>
<dbReference type="Gene3D" id="3.40.140.10">
    <property type="entry name" value="Cytidine Deaminase, domain 2"/>
    <property type="match status" value="1"/>
</dbReference>
<comment type="caution">
    <text evidence="7">The sequence shown here is derived from an EMBL/GenBank/DDBJ whole genome shotgun (WGS) entry which is preliminary data.</text>
</comment>
<gene>
    <name evidence="7" type="ORF">COT42_08045</name>
</gene>
<dbReference type="InterPro" id="IPR051929">
    <property type="entry name" value="VirAsm_ModProt"/>
</dbReference>
<dbReference type="PANTHER" id="PTHR34858">
    <property type="entry name" value="CYSO-CYSTEINE PEPTIDASE"/>
    <property type="match status" value="1"/>
</dbReference>
<dbReference type="Proteomes" id="UP000231343">
    <property type="component" value="Unassembled WGS sequence"/>
</dbReference>
<protein>
    <recommendedName>
        <fullName evidence="6">MPN domain-containing protein</fullName>
    </recommendedName>
</protein>
<dbReference type="FunFam" id="3.40.140.10:FF:000085">
    <property type="entry name" value="Mov34/MPN/PAD-1 family protein"/>
    <property type="match status" value="1"/>
</dbReference>
<proteinExistence type="predicted"/>
<dbReference type="GO" id="GO:0006508">
    <property type="term" value="P:proteolysis"/>
    <property type="evidence" value="ECO:0007669"/>
    <property type="project" value="UniProtKB-KW"/>
</dbReference>
<keyword evidence="3" id="KW-0378">Hydrolase</keyword>
<feature type="domain" description="MPN" evidence="6">
    <location>
        <begin position="2"/>
        <end position="127"/>
    </location>
</feature>
<dbReference type="EMBL" id="PEYM01000131">
    <property type="protein sequence ID" value="PIS28468.1"/>
    <property type="molecule type" value="Genomic_DNA"/>
</dbReference>
<accession>A0A2H0XWD5</accession>
<keyword evidence="4" id="KW-0862">Zinc</keyword>
<evidence type="ECO:0000256" key="5">
    <source>
        <dbReference type="ARBA" id="ARBA00023049"/>
    </source>
</evidence>
<sequence length="127" mass="14330">MIKIPKKIIEEIAGHARDEAPLEACGYLAGKENEVLELYRMRNIDQSSEHFSFAPKEQFGVVKKVRVMGLELIAVYHSHPATSARLSSEDIRLALDPKTIYVIHSLLNNETKAFKVIEGKIINETIL</sequence>
<dbReference type="Pfam" id="PF14464">
    <property type="entry name" value="Prok-JAB"/>
    <property type="match status" value="1"/>
</dbReference>
<dbReference type="PROSITE" id="PS50249">
    <property type="entry name" value="MPN"/>
    <property type="match status" value="1"/>
</dbReference>
<dbReference type="SUPFAM" id="SSF102712">
    <property type="entry name" value="JAB1/MPN domain"/>
    <property type="match status" value="1"/>
</dbReference>
<organism evidence="7 8">
    <name type="scientific">Candidatus Saganbacteria bacterium CG08_land_8_20_14_0_20_45_16</name>
    <dbReference type="NCBI Taxonomy" id="2014293"/>
    <lineage>
        <taxon>Bacteria</taxon>
        <taxon>Bacillati</taxon>
        <taxon>Saganbacteria</taxon>
    </lineage>
</organism>
<dbReference type="InterPro" id="IPR028090">
    <property type="entry name" value="JAB_dom_prok"/>
</dbReference>
<evidence type="ECO:0000313" key="8">
    <source>
        <dbReference type="Proteomes" id="UP000231343"/>
    </source>
</evidence>
<dbReference type="AlphaFoldDB" id="A0A2H0XWD5"/>
<keyword evidence="5" id="KW-0482">Metalloprotease</keyword>
<dbReference type="GO" id="GO:0008235">
    <property type="term" value="F:metalloexopeptidase activity"/>
    <property type="evidence" value="ECO:0007669"/>
    <property type="project" value="TreeGrafter"/>
</dbReference>
<dbReference type="GO" id="GO:0008270">
    <property type="term" value="F:zinc ion binding"/>
    <property type="evidence" value="ECO:0007669"/>
    <property type="project" value="TreeGrafter"/>
</dbReference>
<dbReference type="InterPro" id="IPR037518">
    <property type="entry name" value="MPN"/>
</dbReference>
<dbReference type="SMART" id="SM00232">
    <property type="entry name" value="JAB_MPN"/>
    <property type="match status" value="1"/>
</dbReference>
<reference evidence="7 8" key="1">
    <citation type="submission" date="2017-09" db="EMBL/GenBank/DDBJ databases">
        <title>Depth-based differentiation of microbial function through sediment-hosted aquifers and enrichment of novel symbionts in the deep terrestrial subsurface.</title>
        <authorList>
            <person name="Probst A.J."/>
            <person name="Ladd B."/>
            <person name="Jarett J.K."/>
            <person name="Geller-Mcgrath D.E."/>
            <person name="Sieber C.M."/>
            <person name="Emerson J.B."/>
            <person name="Anantharaman K."/>
            <person name="Thomas B.C."/>
            <person name="Malmstrom R."/>
            <person name="Stieglmeier M."/>
            <person name="Klingl A."/>
            <person name="Woyke T."/>
            <person name="Ryan C.M."/>
            <person name="Banfield J.F."/>
        </authorList>
    </citation>
    <scope>NUCLEOTIDE SEQUENCE [LARGE SCALE GENOMIC DNA]</scope>
    <source>
        <strain evidence="7">CG08_land_8_20_14_0_20_45_16</strain>
    </source>
</reference>
<evidence type="ECO:0000313" key="7">
    <source>
        <dbReference type="EMBL" id="PIS28468.1"/>
    </source>
</evidence>
<evidence type="ECO:0000256" key="1">
    <source>
        <dbReference type="ARBA" id="ARBA00022670"/>
    </source>
</evidence>
<dbReference type="PANTHER" id="PTHR34858:SF1">
    <property type="entry name" value="CYSO-CYSTEINE PEPTIDASE"/>
    <property type="match status" value="1"/>
</dbReference>